<evidence type="ECO:0000313" key="3">
    <source>
        <dbReference type="Proteomes" id="UP000266568"/>
    </source>
</evidence>
<name>A0A397NGP5_9SPHN</name>
<dbReference type="SUPFAM" id="SSF47598">
    <property type="entry name" value="Ribbon-helix-helix"/>
    <property type="match status" value="1"/>
</dbReference>
<dbReference type="RefSeq" id="WP_119037409.1">
    <property type="nucleotide sequence ID" value="NZ_QXDC01000005.1"/>
</dbReference>
<protein>
    <recommendedName>
        <fullName evidence="1">Antitoxin FitA-like ribbon-helix-helix domain-containing protein</fullName>
    </recommendedName>
</protein>
<dbReference type="InterPro" id="IPR053853">
    <property type="entry name" value="FitA-like_RHH"/>
</dbReference>
<sequence>MGSVTIRNLDDAVKRNARLAAAANGRSLEAELRALLERAYADEKDDHAARIKAMSGAEFVRHLIATANGAGEGAFDFEKAIDDDEDIFGAD</sequence>
<dbReference type="Pfam" id="PF22513">
    <property type="entry name" value="FitA-like_RHH"/>
    <property type="match status" value="1"/>
</dbReference>
<dbReference type="GO" id="GO:0006355">
    <property type="term" value="P:regulation of DNA-templated transcription"/>
    <property type="evidence" value="ECO:0007669"/>
    <property type="project" value="InterPro"/>
</dbReference>
<dbReference type="InterPro" id="IPR013321">
    <property type="entry name" value="Arc_rbn_hlx_hlx"/>
</dbReference>
<dbReference type="OrthoDB" id="2389872at2"/>
<reference evidence="2 3" key="1">
    <citation type="submission" date="2018-08" db="EMBL/GenBank/DDBJ databases">
        <title>Genomic Encyclopedia of Type Strains, Phase IV (KMG-IV): sequencing the most valuable type-strain genomes for metagenomic binning, comparative biology and taxonomic classification.</title>
        <authorList>
            <person name="Goeker M."/>
        </authorList>
    </citation>
    <scope>NUCLEOTIDE SEQUENCE [LARGE SCALE GENOMIC DNA]</scope>
    <source>
        <strain evidence="2 3">DSM 25527</strain>
    </source>
</reference>
<comment type="caution">
    <text evidence="2">The sequence shown here is derived from an EMBL/GenBank/DDBJ whole genome shotgun (WGS) entry which is preliminary data.</text>
</comment>
<dbReference type="AlphaFoldDB" id="A0A397NGP5"/>
<evidence type="ECO:0000259" key="1">
    <source>
        <dbReference type="Pfam" id="PF22513"/>
    </source>
</evidence>
<dbReference type="EMBL" id="QXDC01000005">
    <property type="protein sequence ID" value="RIA36696.1"/>
    <property type="molecule type" value="Genomic_DNA"/>
</dbReference>
<evidence type="ECO:0000313" key="2">
    <source>
        <dbReference type="EMBL" id="RIA36696.1"/>
    </source>
</evidence>
<gene>
    <name evidence="2" type="ORF">DFR49_3981</name>
</gene>
<accession>A0A397NGP5</accession>
<dbReference type="Proteomes" id="UP000266568">
    <property type="component" value="Unassembled WGS sequence"/>
</dbReference>
<feature type="domain" description="Antitoxin FitA-like ribbon-helix-helix" evidence="1">
    <location>
        <begin position="3"/>
        <end position="39"/>
    </location>
</feature>
<organism evidence="2 3">
    <name type="scientific">Hephaestia caeni</name>
    <dbReference type="NCBI Taxonomy" id="645617"/>
    <lineage>
        <taxon>Bacteria</taxon>
        <taxon>Pseudomonadati</taxon>
        <taxon>Pseudomonadota</taxon>
        <taxon>Alphaproteobacteria</taxon>
        <taxon>Sphingomonadales</taxon>
        <taxon>Sphingomonadaceae</taxon>
        <taxon>Hephaestia</taxon>
    </lineage>
</organism>
<proteinExistence type="predicted"/>
<keyword evidence="3" id="KW-1185">Reference proteome</keyword>
<dbReference type="InterPro" id="IPR010985">
    <property type="entry name" value="Ribbon_hlx_hlx"/>
</dbReference>
<dbReference type="Gene3D" id="1.10.1220.10">
    <property type="entry name" value="Met repressor-like"/>
    <property type="match status" value="1"/>
</dbReference>